<name>A0A227KPL9_9BURK</name>
<dbReference type="Proteomes" id="UP000214610">
    <property type="component" value="Unassembled WGS sequence"/>
</dbReference>
<organism evidence="2 3">
    <name type="scientific">Turicimonas muris</name>
    <dbReference type="NCBI Taxonomy" id="1796652"/>
    <lineage>
        <taxon>Bacteria</taxon>
        <taxon>Pseudomonadati</taxon>
        <taxon>Pseudomonadota</taxon>
        <taxon>Betaproteobacteria</taxon>
        <taxon>Burkholderiales</taxon>
        <taxon>Sutterellaceae</taxon>
        <taxon>Turicimonas</taxon>
    </lineage>
</organism>
<proteinExistence type="predicted"/>
<reference evidence="3" key="1">
    <citation type="submission" date="2017-05" db="EMBL/GenBank/DDBJ databases">
        <title>Improved OligoMM genomes.</title>
        <authorList>
            <person name="Garzetti D."/>
        </authorList>
    </citation>
    <scope>NUCLEOTIDE SEQUENCE [LARGE SCALE GENOMIC DNA]</scope>
    <source>
        <strain evidence="3">YL45</strain>
    </source>
</reference>
<dbReference type="RefSeq" id="WP_066594791.1">
    <property type="nucleotide sequence ID" value="NZ_CAJTBZ010000014.1"/>
</dbReference>
<evidence type="ECO:0000313" key="3">
    <source>
        <dbReference type="Proteomes" id="UP000214610"/>
    </source>
</evidence>
<keyword evidence="3" id="KW-1185">Reference proteome</keyword>
<dbReference type="EMBL" id="NHMP01000002">
    <property type="protein sequence ID" value="OXE50103.1"/>
    <property type="molecule type" value="Genomic_DNA"/>
</dbReference>
<sequence length="240" mass="27045">MELKATTVGGYLRELPADRRVAMARVCSMIRRSARGVRESMRYGLAFYELHGPLFALESTEKTMTLFIAEPSVVENYKDNVKGVLTDRSAICFDDLNRIPLDSLEKIVRDSVAARRERVKTTPAPTQKELLELWKITEEEAKAPPPIVRIPMGKDEEEVQQEVKVEVEEPEKPVEILRAPTFKDPAMTASSQPKNPALKKVAAPAKNPIRRRAPRKAAAAEDTTPKPKRTRRTKAKTDEE</sequence>
<dbReference type="GeneID" id="78362499"/>
<dbReference type="AlphaFoldDB" id="A0A227KPL9"/>
<accession>A0A227KPL9</accession>
<comment type="caution">
    <text evidence="2">The sequence shown here is derived from an EMBL/GenBank/DDBJ whole genome shotgun (WGS) entry which is preliminary data.</text>
</comment>
<evidence type="ECO:0000313" key="2">
    <source>
        <dbReference type="EMBL" id="OXE50103.1"/>
    </source>
</evidence>
<dbReference type="Gene3D" id="3.90.1150.200">
    <property type="match status" value="1"/>
</dbReference>
<feature type="region of interest" description="Disordered" evidence="1">
    <location>
        <begin position="165"/>
        <end position="240"/>
    </location>
</feature>
<feature type="compositionally biased region" description="Basic and acidic residues" evidence="1">
    <location>
        <begin position="165"/>
        <end position="175"/>
    </location>
</feature>
<dbReference type="SUPFAM" id="SSF159888">
    <property type="entry name" value="YdhG-like"/>
    <property type="match status" value="1"/>
</dbReference>
<gene>
    <name evidence="2" type="ORF">ADH67_03595</name>
</gene>
<evidence type="ECO:0000256" key="1">
    <source>
        <dbReference type="SAM" id="MobiDB-lite"/>
    </source>
</evidence>
<protein>
    <submittedName>
        <fullName evidence="2">Arylesterase</fullName>
    </submittedName>
</protein>